<evidence type="ECO:0000313" key="12">
    <source>
        <dbReference type="Proteomes" id="UP000306585"/>
    </source>
</evidence>
<dbReference type="RefSeq" id="WP_138239518.1">
    <property type="nucleotide sequence ID" value="NZ_VBRY01000008.1"/>
</dbReference>
<evidence type="ECO:0000259" key="10">
    <source>
        <dbReference type="PROSITE" id="PS52029"/>
    </source>
</evidence>
<keyword evidence="12" id="KW-1185">Reference proteome</keyword>
<keyword evidence="6 9" id="KW-0133">Cell shape</keyword>
<dbReference type="Gene3D" id="2.40.440.10">
    <property type="entry name" value="L,D-transpeptidase catalytic domain-like"/>
    <property type="match status" value="1"/>
</dbReference>
<evidence type="ECO:0000256" key="9">
    <source>
        <dbReference type="PROSITE-ProRule" id="PRU01373"/>
    </source>
</evidence>
<sequence>MIQICVSEQMLYHRRRTGVWYSYPVSTAANGTGNRKNSLQTPLGRHRIEAKIGAGMPPLTAFRARKACGIFDPCRDDPKLDWILSRIIRLGGCETGRNRRGAVDTFSRYIYIHGTHDEERLGTPASHGCIRMANDDIIELFEHVALKEAVIIRA</sequence>
<comment type="pathway">
    <text evidence="1 9">Cell wall biogenesis; peptidoglycan biosynthesis.</text>
</comment>
<dbReference type="SUPFAM" id="SSF141523">
    <property type="entry name" value="L,D-transpeptidase catalytic domain-like"/>
    <property type="match status" value="1"/>
</dbReference>
<dbReference type="Proteomes" id="UP000306585">
    <property type="component" value="Unassembled WGS sequence"/>
</dbReference>
<comment type="caution">
    <text evidence="11">The sequence shown here is derived from an EMBL/GenBank/DDBJ whole genome shotgun (WGS) entry which is preliminary data.</text>
</comment>
<dbReference type="GO" id="GO:0005576">
    <property type="term" value="C:extracellular region"/>
    <property type="evidence" value="ECO:0007669"/>
    <property type="project" value="TreeGrafter"/>
</dbReference>
<dbReference type="GO" id="GO:0071555">
    <property type="term" value="P:cell wall organization"/>
    <property type="evidence" value="ECO:0007669"/>
    <property type="project" value="UniProtKB-UniRule"/>
</dbReference>
<evidence type="ECO:0000256" key="8">
    <source>
        <dbReference type="ARBA" id="ARBA00023316"/>
    </source>
</evidence>
<evidence type="ECO:0000256" key="5">
    <source>
        <dbReference type="ARBA" id="ARBA00022801"/>
    </source>
</evidence>
<dbReference type="GO" id="GO:0071972">
    <property type="term" value="F:peptidoglycan L,D-transpeptidase activity"/>
    <property type="evidence" value="ECO:0007669"/>
    <property type="project" value="TreeGrafter"/>
</dbReference>
<evidence type="ECO:0000256" key="6">
    <source>
        <dbReference type="ARBA" id="ARBA00022960"/>
    </source>
</evidence>
<dbReference type="PANTHER" id="PTHR30582">
    <property type="entry name" value="L,D-TRANSPEPTIDASE"/>
    <property type="match status" value="1"/>
</dbReference>
<dbReference type="PROSITE" id="PS52029">
    <property type="entry name" value="LD_TPASE"/>
    <property type="match status" value="1"/>
</dbReference>
<evidence type="ECO:0000256" key="1">
    <source>
        <dbReference type="ARBA" id="ARBA00004752"/>
    </source>
</evidence>
<dbReference type="CDD" id="cd16913">
    <property type="entry name" value="YkuD_like"/>
    <property type="match status" value="1"/>
</dbReference>
<feature type="active site" description="Nucleophile" evidence="9">
    <location>
        <position position="129"/>
    </location>
</feature>
<dbReference type="UniPathway" id="UPA00219"/>
<dbReference type="AlphaFoldDB" id="A0A5R9GP25"/>
<name>A0A5R9GP25_9PROT</name>
<dbReference type="OrthoDB" id="9787225at2"/>
<dbReference type="GO" id="GO:0008360">
    <property type="term" value="P:regulation of cell shape"/>
    <property type="evidence" value="ECO:0007669"/>
    <property type="project" value="UniProtKB-UniRule"/>
</dbReference>
<dbReference type="InterPro" id="IPR038063">
    <property type="entry name" value="Transpep_catalytic_dom"/>
</dbReference>
<organism evidence="11 12">
    <name type="scientific">Mariprofundus erugo</name>
    <dbReference type="NCBI Taxonomy" id="2528639"/>
    <lineage>
        <taxon>Bacteria</taxon>
        <taxon>Pseudomonadati</taxon>
        <taxon>Pseudomonadota</taxon>
        <taxon>Candidatius Mariprofundia</taxon>
        <taxon>Mariprofundales</taxon>
        <taxon>Mariprofundaceae</taxon>
        <taxon>Mariprofundus</taxon>
    </lineage>
</organism>
<dbReference type="PANTHER" id="PTHR30582:SF24">
    <property type="entry name" value="L,D-TRANSPEPTIDASE ERFK_SRFK-RELATED"/>
    <property type="match status" value="1"/>
</dbReference>
<dbReference type="GO" id="GO:0018104">
    <property type="term" value="P:peptidoglycan-protein cross-linking"/>
    <property type="evidence" value="ECO:0007669"/>
    <property type="project" value="TreeGrafter"/>
</dbReference>
<evidence type="ECO:0000256" key="4">
    <source>
        <dbReference type="ARBA" id="ARBA00022679"/>
    </source>
</evidence>
<evidence type="ECO:0000256" key="3">
    <source>
        <dbReference type="ARBA" id="ARBA00022676"/>
    </source>
</evidence>
<dbReference type="InterPro" id="IPR005490">
    <property type="entry name" value="LD_TPept_cat_dom"/>
</dbReference>
<proteinExistence type="inferred from homology"/>
<evidence type="ECO:0000313" key="11">
    <source>
        <dbReference type="EMBL" id="TLS66689.1"/>
    </source>
</evidence>
<keyword evidence="3" id="KW-0328">Glycosyltransferase</keyword>
<accession>A0A5R9GP25</accession>
<evidence type="ECO:0000256" key="7">
    <source>
        <dbReference type="ARBA" id="ARBA00022984"/>
    </source>
</evidence>
<keyword evidence="7 9" id="KW-0573">Peptidoglycan synthesis</keyword>
<feature type="active site" description="Proton donor/acceptor" evidence="9">
    <location>
        <position position="113"/>
    </location>
</feature>
<keyword evidence="5" id="KW-0378">Hydrolase</keyword>
<keyword evidence="4" id="KW-0808">Transferase</keyword>
<gene>
    <name evidence="11" type="ORF">FEF65_09190</name>
</gene>
<feature type="domain" description="L,D-TPase catalytic" evidence="10">
    <location>
        <begin position="1"/>
        <end position="153"/>
    </location>
</feature>
<reference evidence="11 12" key="1">
    <citation type="journal article" date="2019" name="Appl. Environ. Microbiol.">
        <title>Environmental Evidence and Genomic Insight of Iron-oxidizing Bacteria Preference Towards More Corrosion Resistant Stainless Steel at Higher Salinities.</title>
        <authorList>
            <person name="Garrison C.E."/>
            <person name="Price K.A."/>
            <person name="Field E.K."/>
        </authorList>
    </citation>
    <scope>NUCLEOTIDE SEQUENCE [LARGE SCALE GENOMIC DNA]</scope>
    <source>
        <strain evidence="11 12">P3</strain>
    </source>
</reference>
<evidence type="ECO:0000256" key="2">
    <source>
        <dbReference type="ARBA" id="ARBA00005992"/>
    </source>
</evidence>
<comment type="similarity">
    <text evidence="2">Belongs to the YkuD family.</text>
</comment>
<protein>
    <submittedName>
        <fullName evidence="11">L,D-transpeptidase</fullName>
    </submittedName>
</protein>
<dbReference type="EMBL" id="VBRY01000008">
    <property type="protein sequence ID" value="TLS66689.1"/>
    <property type="molecule type" value="Genomic_DNA"/>
</dbReference>
<dbReference type="GO" id="GO:0016757">
    <property type="term" value="F:glycosyltransferase activity"/>
    <property type="evidence" value="ECO:0007669"/>
    <property type="project" value="UniProtKB-KW"/>
</dbReference>
<dbReference type="Pfam" id="PF03734">
    <property type="entry name" value="YkuD"/>
    <property type="match status" value="1"/>
</dbReference>
<keyword evidence="8 9" id="KW-0961">Cell wall biogenesis/degradation</keyword>
<dbReference type="InterPro" id="IPR050979">
    <property type="entry name" value="LD-transpeptidase"/>
</dbReference>